<evidence type="ECO:0008006" key="4">
    <source>
        <dbReference type="Google" id="ProtNLM"/>
    </source>
</evidence>
<dbReference type="AlphaFoldDB" id="A0A6G8PZP4"/>
<feature type="compositionally biased region" description="Basic and acidic residues" evidence="1">
    <location>
        <begin position="1"/>
        <end position="11"/>
    </location>
</feature>
<accession>A0A6G8PZP4</accession>
<evidence type="ECO:0000313" key="2">
    <source>
        <dbReference type="EMBL" id="QIN79672.1"/>
    </source>
</evidence>
<proteinExistence type="predicted"/>
<feature type="region of interest" description="Disordered" evidence="1">
    <location>
        <begin position="1"/>
        <end position="26"/>
    </location>
</feature>
<gene>
    <name evidence="2" type="ORF">GBA65_15325</name>
</gene>
<protein>
    <recommendedName>
        <fullName evidence="4">Thiamine-binding protein domain-containing protein</fullName>
    </recommendedName>
</protein>
<keyword evidence="3" id="KW-1185">Reference proteome</keyword>
<organism evidence="2 3">
    <name type="scientific">Rubrobacter marinus</name>
    <dbReference type="NCBI Taxonomy" id="2653852"/>
    <lineage>
        <taxon>Bacteria</taxon>
        <taxon>Bacillati</taxon>
        <taxon>Actinomycetota</taxon>
        <taxon>Rubrobacteria</taxon>
        <taxon>Rubrobacterales</taxon>
        <taxon>Rubrobacteraceae</taxon>
        <taxon>Rubrobacter</taxon>
    </lineage>
</organism>
<sequence>MPGHNRDELTAELKITPSPRAEQPPQAQVEAVMRAAGEAGPAAHEAGPDSVVLSGGREEVLDAARRVTEAALDAGAKTVEVRVEAQEESGRFGEAGGRRGSP</sequence>
<dbReference type="EMBL" id="CP045121">
    <property type="protein sequence ID" value="QIN79672.1"/>
    <property type="molecule type" value="Genomic_DNA"/>
</dbReference>
<evidence type="ECO:0000256" key="1">
    <source>
        <dbReference type="SAM" id="MobiDB-lite"/>
    </source>
</evidence>
<evidence type="ECO:0000313" key="3">
    <source>
        <dbReference type="Proteomes" id="UP000502706"/>
    </source>
</evidence>
<reference evidence="2 3" key="1">
    <citation type="submission" date="2019-10" db="EMBL/GenBank/DDBJ databases">
        <title>Rubrobacter sp nov SCSIO 52915 isolated from a deep-sea sediment in the South China Sea.</title>
        <authorList>
            <person name="Chen R.W."/>
        </authorList>
    </citation>
    <scope>NUCLEOTIDE SEQUENCE [LARGE SCALE GENOMIC DNA]</scope>
    <source>
        <strain evidence="2 3">SCSIO 52915</strain>
    </source>
</reference>
<name>A0A6G8PZP4_9ACTN</name>
<dbReference type="Proteomes" id="UP000502706">
    <property type="component" value="Chromosome"/>
</dbReference>
<dbReference type="RefSeq" id="WP_166397346.1">
    <property type="nucleotide sequence ID" value="NZ_CP045121.1"/>
</dbReference>
<dbReference type="KEGG" id="rmar:GBA65_15325"/>